<dbReference type="GeneTree" id="ENSGT00940000154807"/>
<protein>
    <recommendedName>
        <fullName evidence="1">FHOD1/3-like FH3 domain-containing protein</fullName>
    </recommendedName>
</protein>
<reference evidence="2" key="3">
    <citation type="submission" date="2025-09" db="UniProtKB">
        <authorList>
            <consortium name="Ensembl"/>
        </authorList>
    </citation>
    <scope>IDENTIFICATION</scope>
</reference>
<reference evidence="3" key="1">
    <citation type="journal article" date="2018" name="PLoS ONE">
        <title>Chinook salmon (Oncorhynchus tshawytscha) genome and transcriptome.</title>
        <authorList>
            <person name="Christensen K.A."/>
            <person name="Leong J.S."/>
            <person name="Sakhrani D."/>
            <person name="Biagi C.A."/>
            <person name="Minkley D.R."/>
            <person name="Withler R.E."/>
            <person name="Rondeau E.B."/>
            <person name="Koop B.F."/>
            <person name="Devlin R.H."/>
        </authorList>
    </citation>
    <scope>NUCLEOTIDE SEQUENCE [LARGE SCALE GENOMIC DNA]</scope>
</reference>
<dbReference type="GO" id="GO:0005737">
    <property type="term" value="C:cytoplasm"/>
    <property type="evidence" value="ECO:0007669"/>
    <property type="project" value="TreeGrafter"/>
</dbReference>
<dbReference type="InterPro" id="IPR011989">
    <property type="entry name" value="ARM-like"/>
</dbReference>
<evidence type="ECO:0000313" key="3">
    <source>
        <dbReference type="Proteomes" id="UP000694402"/>
    </source>
</evidence>
<reference evidence="2" key="2">
    <citation type="submission" date="2025-08" db="UniProtKB">
        <authorList>
            <consortium name="Ensembl"/>
        </authorList>
    </citation>
    <scope>IDENTIFICATION</scope>
</reference>
<feature type="domain" description="FHOD1/3-like FH3" evidence="1">
    <location>
        <begin position="1"/>
        <end position="97"/>
    </location>
</feature>
<evidence type="ECO:0000313" key="2">
    <source>
        <dbReference type="Ensembl" id="ENSOTSP00005139566.1"/>
    </source>
</evidence>
<dbReference type="GO" id="GO:0005856">
    <property type="term" value="C:cytoskeleton"/>
    <property type="evidence" value="ECO:0007669"/>
    <property type="project" value="TreeGrafter"/>
</dbReference>
<dbReference type="Proteomes" id="UP000694402">
    <property type="component" value="Unassembled WGS sequence"/>
</dbReference>
<dbReference type="PANTHER" id="PTHR45920:SF2">
    <property type="entry name" value="FH1_FH2 DOMAIN-CONTAINING PROTEIN 1"/>
    <property type="match status" value="1"/>
</dbReference>
<organism evidence="2 3">
    <name type="scientific">Oncorhynchus tshawytscha</name>
    <name type="common">Chinook salmon</name>
    <name type="synonym">Salmo tshawytscha</name>
    <dbReference type="NCBI Taxonomy" id="74940"/>
    <lineage>
        <taxon>Eukaryota</taxon>
        <taxon>Metazoa</taxon>
        <taxon>Chordata</taxon>
        <taxon>Craniata</taxon>
        <taxon>Vertebrata</taxon>
        <taxon>Euteleostomi</taxon>
        <taxon>Actinopterygii</taxon>
        <taxon>Neopterygii</taxon>
        <taxon>Teleostei</taxon>
        <taxon>Protacanthopterygii</taxon>
        <taxon>Salmoniformes</taxon>
        <taxon>Salmonidae</taxon>
        <taxon>Salmoninae</taxon>
        <taxon>Oncorhynchus</taxon>
    </lineage>
</organism>
<name>A0AAZ3RE50_ONCTS</name>
<evidence type="ECO:0000259" key="1">
    <source>
        <dbReference type="Pfam" id="PF24959"/>
    </source>
</evidence>
<dbReference type="AlphaFoldDB" id="A0AAZ3RE50"/>
<dbReference type="Pfam" id="PF24959">
    <property type="entry name" value="FH3_FHOD1-3"/>
    <property type="match status" value="1"/>
</dbReference>
<proteinExistence type="predicted"/>
<gene>
    <name evidence="2" type="primary">LOC121844553</name>
</gene>
<dbReference type="GO" id="GO:0051015">
    <property type="term" value="F:actin filament binding"/>
    <property type="evidence" value="ECO:0007669"/>
    <property type="project" value="TreeGrafter"/>
</dbReference>
<dbReference type="InterPro" id="IPR056771">
    <property type="entry name" value="FH3_FHOD1-3-like"/>
</dbReference>
<dbReference type="GO" id="GO:0030866">
    <property type="term" value="P:cortical actin cytoskeleton organization"/>
    <property type="evidence" value="ECO:0007669"/>
    <property type="project" value="TreeGrafter"/>
</dbReference>
<dbReference type="SUPFAM" id="SSF48371">
    <property type="entry name" value="ARM repeat"/>
    <property type="match status" value="1"/>
</dbReference>
<sequence length="98" mass="11016">MLFVDGMNGVIDHNDTVQWLYTLSGSLSRLVVKTALKLLIVFVEYTELNSPLLIQAVNTVDGKRGVKPWSYLTEILEEKNGSDTELFILTMNLINKVS</sequence>
<dbReference type="Gene3D" id="1.25.10.10">
    <property type="entry name" value="Leucine-rich Repeat Variant"/>
    <property type="match status" value="1"/>
</dbReference>
<keyword evidence="3" id="KW-1185">Reference proteome</keyword>
<dbReference type="InterPro" id="IPR016024">
    <property type="entry name" value="ARM-type_fold"/>
</dbReference>
<dbReference type="Ensembl" id="ENSOTST00005113921.1">
    <property type="protein sequence ID" value="ENSOTSP00005139566.1"/>
    <property type="gene ID" value="ENSOTSG00005054278.1"/>
</dbReference>
<accession>A0AAZ3RE50</accession>
<dbReference type="PANTHER" id="PTHR45920">
    <property type="entry name" value="FORMIN HOMOLOGY 2 DOMAIN CONTAINING, ISOFORM I"/>
    <property type="match status" value="1"/>
</dbReference>